<feature type="domain" description="Fibronectin type-III" evidence="3">
    <location>
        <begin position="123"/>
        <end position="216"/>
    </location>
</feature>
<dbReference type="PANTHER" id="PTHR48483">
    <property type="entry name" value="INTERLEUKIN-27 SUBUNIT BETA"/>
    <property type="match status" value="1"/>
</dbReference>
<dbReference type="Pfam" id="PF00041">
    <property type="entry name" value="fn3"/>
    <property type="match status" value="1"/>
</dbReference>
<evidence type="ECO:0000313" key="4">
    <source>
        <dbReference type="EMBL" id="CAK6972127.1"/>
    </source>
</evidence>
<feature type="compositionally biased region" description="Acidic residues" evidence="1">
    <location>
        <begin position="579"/>
        <end position="601"/>
    </location>
</feature>
<gene>
    <name evidence="4" type="ORF">FSCOSCO3_A018954</name>
</gene>
<reference evidence="4 5" key="1">
    <citation type="submission" date="2024-01" db="EMBL/GenBank/DDBJ databases">
        <authorList>
            <person name="Alioto T."/>
            <person name="Alioto T."/>
            <person name="Gomez Garrido J."/>
        </authorList>
    </citation>
    <scope>NUCLEOTIDE SEQUENCE [LARGE SCALE GENOMIC DNA]</scope>
</reference>
<dbReference type="SUPFAM" id="SSF49265">
    <property type="entry name" value="Fibronectin type III"/>
    <property type="match status" value="2"/>
</dbReference>
<dbReference type="InterPro" id="IPR036116">
    <property type="entry name" value="FN3_sf"/>
</dbReference>
<keyword evidence="5" id="KW-1185">Reference proteome</keyword>
<feature type="region of interest" description="Disordered" evidence="1">
    <location>
        <begin position="573"/>
        <end position="640"/>
    </location>
</feature>
<dbReference type="AlphaFoldDB" id="A0AAV1PJJ7"/>
<keyword evidence="2" id="KW-0812">Transmembrane</keyword>
<keyword evidence="2" id="KW-1133">Transmembrane helix</keyword>
<dbReference type="SMART" id="SM00060">
    <property type="entry name" value="FN3"/>
    <property type="match status" value="3"/>
</dbReference>
<keyword evidence="2" id="KW-0472">Membrane</keyword>
<organism evidence="4 5">
    <name type="scientific">Scomber scombrus</name>
    <name type="common">Atlantic mackerel</name>
    <name type="synonym">Scomber vernalis</name>
    <dbReference type="NCBI Taxonomy" id="13677"/>
    <lineage>
        <taxon>Eukaryota</taxon>
        <taxon>Metazoa</taxon>
        <taxon>Chordata</taxon>
        <taxon>Craniata</taxon>
        <taxon>Vertebrata</taxon>
        <taxon>Euteleostomi</taxon>
        <taxon>Actinopterygii</taxon>
        <taxon>Neopterygii</taxon>
        <taxon>Teleostei</taxon>
        <taxon>Neoteleostei</taxon>
        <taxon>Acanthomorphata</taxon>
        <taxon>Pelagiaria</taxon>
        <taxon>Scombriformes</taxon>
        <taxon>Scombridae</taxon>
        <taxon>Scomber</taxon>
    </lineage>
</organism>
<feature type="domain" description="Fibronectin type-III" evidence="3">
    <location>
        <begin position="404"/>
        <end position="501"/>
    </location>
</feature>
<sequence length="672" mass="76437">MESLKRWSSLHGYTAIFMFLTTIRKGSTCEAPSSPQCFKRYAKDSVYLCEWSMNMTESNVTFELHLNETKSPPIKETWYEVLEERLTKFHLVHHIWVEAHVGNSSCSSLKMPIKLSDTVKYQAPQNISVSWIKNNLSLTWTAAEKYPALAEVWFRPDNHSTESWGKKKTNTTTKTLQVIVANLLKSTAYQVQIRHQPILVLNPLWSDWSTVIVPAELEQPKVTMTKKISKGTRTLTLTWKPVPHAAAVRGVNYSLSDTHSSRGCPCPRGRKRKRDLSGTNDYTTYVSYSAVNITIIARNAAGLSPPAVIQVPAEPATDLKTCDKTLLNEKLNNTVCLEWYELQDGDPRPKNVITKKKGKGQKHIRENMKAYVRYLYFEHRCLKRKPKTVKMCLFYKEEGVPDRAPQDFIAFNETYSSAELSWKAIPFANQRGFLTHYILCSVQISSQDKQEGECHNISDSLTSHHLENLTPGTKYNISLAGVTRKGEGLTATVTITTRPETPLNVWLSLGLLFMFFLLSIMCTFVLKRIKNMIFPPVPTPVILDFTTHQPESQERLEKEEEVCELTMHQLHPERKTVLEDAEETTVLEWDDNTDEDGEDERGDSWMFEGTSDECFSPGSTEEAPGSSREEEMTDMEQMDEITLLIYKRGLVFDVKTDSPENGLTEGSSTAQT</sequence>
<proteinExistence type="predicted"/>
<dbReference type="InterPro" id="IPR053073">
    <property type="entry name" value="IL11/IL27_subunit_beta"/>
</dbReference>
<comment type="caution">
    <text evidence="4">The sequence shown here is derived from an EMBL/GenBank/DDBJ whole genome shotgun (WGS) entry which is preliminary data.</text>
</comment>
<evidence type="ECO:0000259" key="3">
    <source>
        <dbReference type="PROSITE" id="PS50853"/>
    </source>
</evidence>
<dbReference type="EMBL" id="CAWUFR010000194">
    <property type="protein sequence ID" value="CAK6972127.1"/>
    <property type="molecule type" value="Genomic_DNA"/>
</dbReference>
<feature type="transmembrane region" description="Helical" evidence="2">
    <location>
        <begin position="505"/>
        <end position="526"/>
    </location>
</feature>
<accession>A0AAV1PJJ7</accession>
<dbReference type="PANTHER" id="PTHR48483:SF1">
    <property type="entry name" value="INTERLEUKIN-12 RECEPTOR SUBUNIT BETA-1-RELATED"/>
    <property type="match status" value="1"/>
</dbReference>
<dbReference type="CDD" id="cd00063">
    <property type="entry name" value="FN3"/>
    <property type="match status" value="1"/>
</dbReference>
<dbReference type="Proteomes" id="UP001314229">
    <property type="component" value="Unassembled WGS sequence"/>
</dbReference>
<evidence type="ECO:0000313" key="5">
    <source>
        <dbReference type="Proteomes" id="UP001314229"/>
    </source>
</evidence>
<dbReference type="PROSITE" id="PS50853">
    <property type="entry name" value="FN3"/>
    <property type="match status" value="2"/>
</dbReference>
<protein>
    <submittedName>
        <fullName evidence="4">Interleukin-6 receptor subunit beta</fullName>
    </submittedName>
</protein>
<name>A0AAV1PJJ7_SCOSC</name>
<dbReference type="Gene3D" id="2.60.40.10">
    <property type="entry name" value="Immunoglobulins"/>
    <property type="match status" value="3"/>
</dbReference>
<evidence type="ECO:0000256" key="1">
    <source>
        <dbReference type="SAM" id="MobiDB-lite"/>
    </source>
</evidence>
<evidence type="ECO:0000256" key="2">
    <source>
        <dbReference type="SAM" id="Phobius"/>
    </source>
</evidence>
<dbReference type="InterPro" id="IPR003961">
    <property type="entry name" value="FN3_dom"/>
</dbReference>
<dbReference type="InterPro" id="IPR013783">
    <property type="entry name" value="Ig-like_fold"/>
</dbReference>
<keyword evidence="4" id="KW-0675">Receptor</keyword>